<accession>A0A1Y2SJ66</accession>
<dbReference type="OrthoDB" id="9810995at2"/>
<feature type="domain" description="Integrase catalytic" evidence="1">
    <location>
        <begin position="14"/>
        <end position="66"/>
    </location>
</feature>
<evidence type="ECO:0000259" key="1">
    <source>
        <dbReference type="Pfam" id="PF13333"/>
    </source>
</evidence>
<proteinExistence type="predicted"/>
<keyword evidence="3" id="KW-1185">Reference proteome</keyword>
<organism evidence="2 3">
    <name type="scientific">Xenorhabdus beddingii</name>
    <dbReference type="NCBI Taxonomy" id="40578"/>
    <lineage>
        <taxon>Bacteria</taxon>
        <taxon>Pseudomonadati</taxon>
        <taxon>Pseudomonadota</taxon>
        <taxon>Gammaproteobacteria</taxon>
        <taxon>Enterobacterales</taxon>
        <taxon>Morganellaceae</taxon>
        <taxon>Xenorhabdus</taxon>
    </lineage>
</organism>
<protein>
    <submittedName>
        <fullName evidence="2">Transposase</fullName>
    </submittedName>
</protein>
<reference evidence="2 3" key="1">
    <citation type="submission" date="2017-01" db="EMBL/GenBank/DDBJ databases">
        <title>Deconstructing symbiosis and pathogenesis requirements using a combined genomic-metabolomic approach.</title>
        <authorList>
            <person name="Tobias N.J."/>
            <person name="Wolff H."/>
            <person name="Djahanschiri B."/>
            <person name="Ebersberger I."/>
            <person name="Bode H.B."/>
        </authorList>
    </citation>
    <scope>NUCLEOTIDE SEQUENCE [LARGE SCALE GENOMIC DNA]</scope>
    <source>
        <strain evidence="2 3">DSM 4764</strain>
    </source>
</reference>
<dbReference type="GO" id="GO:0015074">
    <property type="term" value="P:DNA integration"/>
    <property type="evidence" value="ECO:0007669"/>
    <property type="project" value="InterPro"/>
</dbReference>
<dbReference type="EMBL" id="MUBK01000026">
    <property type="protein sequence ID" value="OTA18843.1"/>
    <property type="molecule type" value="Genomic_DNA"/>
</dbReference>
<dbReference type="InterPro" id="IPR050900">
    <property type="entry name" value="Transposase_IS3/IS150/IS904"/>
</dbReference>
<name>A0A1Y2SJ66_9GAMM</name>
<dbReference type="InterPro" id="IPR012337">
    <property type="entry name" value="RNaseH-like_sf"/>
</dbReference>
<dbReference type="Proteomes" id="UP000194204">
    <property type="component" value="Unassembled WGS sequence"/>
</dbReference>
<evidence type="ECO:0000313" key="3">
    <source>
        <dbReference type="Proteomes" id="UP000194204"/>
    </source>
</evidence>
<dbReference type="PANTHER" id="PTHR46889">
    <property type="entry name" value="TRANSPOSASE INSF FOR INSERTION SEQUENCE IS3B-RELATED"/>
    <property type="match status" value="1"/>
</dbReference>
<dbReference type="Pfam" id="PF13333">
    <property type="entry name" value="rve_2"/>
    <property type="match status" value="1"/>
</dbReference>
<dbReference type="PANTHER" id="PTHR46889:SF4">
    <property type="entry name" value="TRANSPOSASE INSO FOR INSERTION SEQUENCE ELEMENT IS911B-RELATED"/>
    <property type="match status" value="1"/>
</dbReference>
<dbReference type="RefSeq" id="WP_086113659.1">
    <property type="nucleotide sequence ID" value="NZ_CAWNHF010000130.1"/>
</dbReference>
<gene>
    <name evidence="2" type="ORF">Xbed_02960</name>
</gene>
<dbReference type="SUPFAM" id="SSF53098">
    <property type="entry name" value="Ribonuclease H-like"/>
    <property type="match status" value="1"/>
</dbReference>
<dbReference type="InterPro" id="IPR001584">
    <property type="entry name" value="Integrase_cat-core"/>
</dbReference>
<dbReference type="AlphaFoldDB" id="A0A1Y2SJ66"/>
<evidence type="ECO:0000313" key="2">
    <source>
        <dbReference type="EMBL" id="OTA18843.1"/>
    </source>
</evidence>
<sequence length="69" mass="7981">MSGKGCCYGNVMMENCYHTLKTELMRGNAFASREQAMNAIFDYIEVFYNHRRKHSTLGYLTPVDYEMAA</sequence>
<comment type="caution">
    <text evidence="2">The sequence shown here is derived from an EMBL/GenBank/DDBJ whole genome shotgun (WGS) entry which is preliminary data.</text>
</comment>